<evidence type="ECO:0000256" key="1">
    <source>
        <dbReference type="SAM" id="MobiDB-lite"/>
    </source>
</evidence>
<reference evidence="2 3" key="1">
    <citation type="journal article" date="2020" name="Int. J. Syst. Evol. Microbiol.">
        <title>Reclassification of Streptomyces castelarensis and Streptomyces sporoclivatus as later heterotypic synonyms of Streptomyces antimycoticus.</title>
        <authorList>
            <person name="Komaki H."/>
            <person name="Tamura T."/>
        </authorList>
    </citation>
    <scope>NUCLEOTIDE SEQUENCE [LARGE SCALE GENOMIC DNA]</scope>
    <source>
        <strain evidence="2 3">NBRC 13459</strain>
    </source>
</reference>
<name>A0A4D4KS38_STRVO</name>
<feature type="region of interest" description="Disordered" evidence="1">
    <location>
        <begin position="40"/>
        <end position="68"/>
    </location>
</feature>
<comment type="caution">
    <text evidence="2">The sequence shown here is derived from an EMBL/GenBank/DDBJ whole genome shotgun (WGS) entry which is preliminary data.</text>
</comment>
<evidence type="ECO:0000313" key="2">
    <source>
        <dbReference type="EMBL" id="GDY51735.1"/>
    </source>
</evidence>
<feature type="compositionally biased region" description="Low complexity" evidence="1">
    <location>
        <begin position="147"/>
        <end position="161"/>
    </location>
</feature>
<dbReference type="Proteomes" id="UP000301309">
    <property type="component" value="Unassembled WGS sequence"/>
</dbReference>
<accession>A0A4D4KS38</accession>
<proteinExistence type="predicted"/>
<gene>
    <name evidence="2" type="ORF">SVIO_023580</name>
</gene>
<dbReference type="EMBL" id="BJHW01000001">
    <property type="protein sequence ID" value="GDY51735.1"/>
    <property type="molecule type" value="Genomic_DNA"/>
</dbReference>
<organism evidence="2 3">
    <name type="scientific">Streptomyces violaceusniger</name>
    <dbReference type="NCBI Taxonomy" id="68280"/>
    <lineage>
        <taxon>Bacteria</taxon>
        <taxon>Bacillati</taxon>
        <taxon>Actinomycetota</taxon>
        <taxon>Actinomycetes</taxon>
        <taxon>Kitasatosporales</taxon>
        <taxon>Streptomycetaceae</taxon>
        <taxon>Streptomyces</taxon>
        <taxon>Streptomyces violaceusniger group</taxon>
    </lineage>
</organism>
<feature type="region of interest" description="Disordered" evidence="1">
    <location>
        <begin position="95"/>
        <end position="161"/>
    </location>
</feature>
<evidence type="ECO:0000313" key="3">
    <source>
        <dbReference type="Proteomes" id="UP000301309"/>
    </source>
</evidence>
<keyword evidence="3" id="KW-1185">Reference proteome</keyword>
<sequence length="161" mass="17430">MPGWVPKPSPIIRMSAARFSCDRTTPFGREVEPEVYWRKAMSPGSTRGGGQAVAEDRMPSTVRHGRSRSEAGAFLRTFSMASSVVRAALAPESEAMTISRPRSHSVRGAYTGTAITPAHRQPRKATTKSSPDGKQSIARSPRRSSCRRSAAVRCASRSRAA</sequence>
<dbReference type="AlphaFoldDB" id="A0A4D4KS38"/>
<protein>
    <submittedName>
        <fullName evidence="2">Uncharacterized protein</fullName>
    </submittedName>
</protein>